<evidence type="ECO:0000313" key="7">
    <source>
        <dbReference type="EMBL" id="JAT35690.1"/>
    </source>
</evidence>
<dbReference type="EMBL" id="GEBQ01004287">
    <property type="protein sequence ID" value="JAT35690.1"/>
    <property type="molecule type" value="Transcribed_RNA"/>
</dbReference>
<evidence type="ECO:0000256" key="1">
    <source>
        <dbReference type="ARBA" id="ARBA00004613"/>
    </source>
</evidence>
<dbReference type="PRINTS" id="PR00457">
    <property type="entry name" value="ANPEROXIDASE"/>
</dbReference>
<gene>
    <name evidence="7" type="ORF">g.35958</name>
</gene>
<feature type="non-terminal residue" evidence="7">
    <location>
        <position position="1"/>
    </location>
</feature>
<dbReference type="Gene3D" id="1.10.640.10">
    <property type="entry name" value="Haem peroxidase domain superfamily, animal type"/>
    <property type="match status" value="1"/>
</dbReference>
<dbReference type="AlphaFoldDB" id="A0A1B6MIA0"/>
<keyword evidence="5" id="KW-0732">Signal</keyword>
<dbReference type="GO" id="GO:0022412">
    <property type="term" value="P:cellular process involved in reproduction in multicellular organism"/>
    <property type="evidence" value="ECO:0007669"/>
    <property type="project" value="UniProtKB-ARBA"/>
</dbReference>
<dbReference type="PROSITE" id="PS50292">
    <property type="entry name" value="PEROXIDASE_3"/>
    <property type="match status" value="1"/>
</dbReference>
<keyword evidence="3" id="KW-0560">Oxidoreductase</keyword>
<organism evidence="7">
    <name type="scientific">Graphocephala atropunctata</name>
    <dbReference type="NCBI Taxonomy" id="36148"/>
    <lineage>
        <taxon>Eukaryota</taxon>
        <taxon>Metazoa</taxon>
        <taxon>Ecdysozoa</taxon>
        <taxon>Arthropoda</taxon>
        <taxon>Hexapoda</taxon>
        <taxon>Insecta</taxon>
        <taxon>Pterygota</taxon>
        <taxon>Neoptera</taxon>
        <taxon>Paraneoptera</taxon>
        <taxon>Hemiptera</taxon>
        <taxon>Auchenorrhyncha</taxon>
        <taxon>Membracoidea</taxon>
        <taxon>Cicadellidae</taxon>
        <taxon>Cicadellinae</taxon>
        <taxon>Cicadellini</taxon>
        <taxon>Graphocephala</taxon>
    </lineage>
</organism>
<dbReference type="PANTHER" id="PTHR11475:SF125">
    <property type="entry name" value="GH11385P"/>
    <property type="match status" value="1"/>
</dbReference>
<comment type="subcellular location">
    <subcellularLocation>
        <location evidence="1">Secreted</location>
    </subcellularLocation>
</comment>
<dbReference type="GO" id="GO:0020037">
    <property type="term" value="F:heme binding"/>
    <property type="evidence" value="ECO:0007669"/>
    <property type="project" value="InterPro"/>
</dbReference>
<dbReference type="InterPro" id="IPR010255">
    <property type="entry name" value="Haem_peroxidase_sf"/>
</dbReference>
<proteinExistence type="predicted"/>
<accession>A0A1B6MIA0</accession>
<sequence length="689" mass="77431">VENQLSMMGRHEKNILGSDVKVKLGTVLHGAYVDSLPSTEGLQHGRDATVAVRASQHLGNKYCYRLGIDDMNCATQISKFSLNPTSLGAKCAAHHRQAVFCSELAKFRSLDGSCNHPHHPAWGQSLTAYKRLLPPHYDDGFQSPRGSRMNRELPNARLISTTLSKNRDSPDSSVTLATLQWGQFVAQDLSHTAVSKMWNTGGSIACCDGAGRKLSPRHLHQSCFPIQITASDPVYSSQHQTCMSYVRSLPALRSDCTFGPLEQLNQATHLLDGSMLYGSSGERASALRSRQFGRLRTVMRQGREFLPTKDSLGVNCHVGHNGSCYQTGDPRVNTQPHLAVMYTMWVREHNRVAERLSALNSHWSDDRLYQETRRIVVAQIQHITYNEWLPAILGTKYMMSEPLLLLQRSGRSSLFREDVDPAVSNSFATAAMRSLNSMVDDQVRLYDENRSNLESMGLHRFHSKETMHTDEHLDSLVRGLATQSAQTMDLHHSHKMQHRLFSVGSSIDDLGLDVFSLDIQRGRDHGLPSYNAFRAKCGIRRARDFRDLEDTIRSATRMALSKLYKNVNDIDLLVGGMSEYAAEGLLGPVFKCIIAEQFKRTRVGDRFFYDNAYLPGAFTENQLNEIKKTTLARVLCDNTNNVLTMQPYVFYKPVTPSNELAACSESSRIRRMDLDAWYEEPPRSVLQGL</sequence>
<dbReference type="PANTHER" id="PTHR11475">
    <property type="entry name" value="OXIDASE/PEROXIDASE"/>
    <property type="match status" value="1"/>
</dbReference>
<evidence type="ECO:0008006" key="8">
    <source>
        <dbReference type="Google" id="ProtNLM"/>
    </source>
</evidence>
<dbReference type="CDD" id="cd09823">
    <property type="entry name" value="peroxinectin_like"/>
    <property type="match status" value="1"/>
</dbReference>
<dbReference type="FunFam" id="1.10.640.10:FF:000003">
    <property type="entry name" value="chorion peroxidase"/>
    <property type="match status" value="1"/>
</dbReference>
<dbReference type="GO" id="GO:0005576">
    <property type="term" value="C:extracellular region"/>
    <property type="evidence" value="ECO:0007669"/>
    <property type="project" value="UniProtKB-SubCell"/>
</dbReference>
<dbReference type="GO" id="GO:0004601">
    <property type="term" value="F:peroxidase activity"/>
    <property type="evidence" value="ECO:0007669"/>
    <property type="project" value="UniProtKB-KW"/>
</dbReference>
<evidence type="ECO:0000256" key="6">
    <source>
        <dbReference type="ARBA" id="ARBA00023004"/>
    </source>
</evidence>
<evidence type="ECO:0000256" key="3">
    <source>
        <dbReference type="ARBA" id="ARBA00022559"/>
    </source>
</evidence>
<keyword evidence="2" id="KW-0964">Secreted</keyword>
<reference evidence="7" key="1">
    <citation type="submission" date="2015-11" db="EMBL/GenBank/DDBJ databases">
        <title>De novo transcriptome assembly of four potential Pierce s Disease insect vectors from Arizona vineyards.</title>
        <authorList>
            <person name="Tassone E.E."/>
        </authorList>
    </citation>
    <scope>NUCLEOTIDE SEQUENCE</scope>
</reference>
<evidence type="ECO:0000256" key="5">
    <source>
        <dbReference type="ARBA" id="ARBA00022729"/>
    </source>
</evidence>
<keyword evidence="6" id="KW-0408">Iron</keyword>
<name>A0A1B6MIA0_9HEMI</name>
<keyword evidence="3" id="KW-0575">Peroxidase</keyword>
<dbReference type="InterPro" id="IPR037120">
    <property type="entry name" value="Haem_peroxidase_sf_animal"/>
</dbReference>
<dbReference type="InterPro" id="IPR019791">
    <property type="entry name" value="Haem_peroxidase_animal"/>
</dbReference>
<protein>
    <recommendedName>
        <fullName evidence="8">Peroxidase</fullName>
    </recommendedName>
</protein>
<dbReference type="Pfam" id="PF03098">
    <property type="entry name" value="An_peroxidase"/>
    <property type="match status" value="1"/>
</dbReference>
<dbReference type="SUPFAM" id="SSF48113">
    <property type="entry name" value="Heme-dependent peroxidases"/>
    <property type="match status" value="1"/>
</dbReference>
<evidence type="ECO:0000256" key="4">
    <source>
        <dbReference type="ARBA" id="ARBA00022617"/>
    </source>
</evidence>
<dbReference type="GO" id="GO:0006979">
    <property type="term" value="P:response to oxidative stress"/>
    <property type="evidence" value="ECO:0007669"/>
    <property type="project" value="InterPro"/>
</dbReference>
<keyword evidence="4" id="KW-0349">Heme</keyword>
<evidence type="ECO:0000256" key="2">
    <source>
        <dbReference type="ARBA" id="ARBA00022525"/>
    </source>
</evidence>
<keyword evidence="4" id="KW-0479">Metal-binding</keyword>